<dbReference type="OrthoDB" id="5865957at2759"/>
<evidence type="ECO:0000313" key="8">
    <source>
        <dbReference type="Proteomes" id="UP000008068"/>
    </source>
</evidence>
<dbReference type="EMBL" id="GL379787">
    <property type="protein sequence ID" value="EGT31063.1"/>
    <property type="molecule type" value="Genomic_DNA"/>
</dbReference>
<keyword evidence="8" id="KW-1185">Reference proteome</keyword>
<dbReference type="PANTHER" id="PTHR47088">
    <property type="entry name" value="SERPENTINE RECEPTOR, CLASS W"/>
    <property type="match status" value="1"/>
</dbReference>
<evidence type="ECO:0000256" key="2">
    <source>
        <dbReference type="ARBA" id="ARBA00022692"/>
    </source>
</evidence>
<dbReference type="Proteomes" id="UP000008068">
    <property type="component" value="Unassembled WGS sequence"/>
</dbReference>
<dbReference type="PROSITE" id="PS50262">
    <property type="entry name" value="G_PROTEIN_RECEP_F1_2"/>
    <property type="match status" value="1"/>
</dbReference>
<proteinExistence type="predicted"/>
<dbReference type="PANTHER" id="PTHR47088:SF1">
    <property type="entry name" value="G-PROTEIN COUPLED RECEPTORS FAMILY 1 PROFILE DOMAIN-CONTAINING PROTEIN-RELATED"/>
    <property type="match status" value="1"/>
</dbReference>
<dbReference type="GO" id="GO:0016020">
    <property type="term" value="C:membrane"/>
    <property type="evidence" value="ECO:0007669"/>
    <property type="project" value="UniProtKB-SubCell"/>
</dbReference>
<dbReference type="STRING" id="135651.G0M9S1"/>
<evidence type="ECO:0000256" key="4">
    <source>
        <dbReference type="ARBA" id="ARBA00023136"/>
    </source>
</evidence>
<dbReference type="InterPro" id="IPR019427">
    <property type="entry name" value="7TM_GPCR_serpentine_rcpt_Srw"/>
</dbReference>
<comment type="subcellular location">
    <subcellularLocation>
        <location evidence="1">Membrane</location>
    </subcellularLocation>
</comment>
<dbReference type="Gene3D" id="1.20.1070.10">
    <property type="entry name" value="Rhodopsin 7-helix transmembrane proteins"/>
    <property type="match status" value="1"/>
</dbReference>
<evidence type="ECO:0000313" key="7">
    <source>
        <dbReference type="EMBL" id="EGT31063.1"/>
    </source>
</evidence>
<dbReference type="Pfam" id="PF10324">
    <property type="entry name" value="7TM_GPCR_Srw"/>
    <property type="match status" value="1"/>
</dbReference>
<dbReference type="SUPFAM" id="SSF81321">
    <property type="entry name" value="Family A G protein-coupled receptor-like"/>
    <property type="match status" value="1"/>
</dbReference>
<protein>
    <recommendedName>
        <fullName evidence="6">G-protein coupled receptors family 1 profile domain-containing protein</fullName>
    </recommendedName>
</protein>
<evidence type="ECO:0000256" key="1">
    <source>
        <dbReference type="ARBA" id="ARBA00004370"/>
    </source>
</evidence>
<dbReference type="InParanoid" id="G0M9S1"/>
<name>G0M9S1_CAEBE</name>
<keyword evidence="4 5" id="KW-0472">Membrane</keyword>
<dbReference type="InterPro" id="IPR017452">
    <property type="entry name" value="GPCR_Rhodpsn_7TM"/>
</dbReference>
<sequence>MSIIYPVLAALLFYEIIKTARNAKKVLSNRNSNEKHRTGKMILVMTIFYVISSAPNGLLNFYTMFFAGNTSVVLAVLVAYASIFMSFLYCVTATSHSLVCFGMSTEYRNTVKKLLGFKEANDPSTQNTVGFV</sequence>
<gene>
    <name evidence="7" type="ORF">CAEBREN_00961</name>
</gene>
<accession>G0M9S1</accession>
<feature type="transmembrane region" description="Helical" evidence="5">
    <location>
        <begin position="71"/>
        <end position="91"/>
    </location>
</feature>
<keyword evidence="3 5" id="KW-1133">Transmembrane helix</keyword>
<feature type="domain" description="G-protein coupled receptors family 1 profile" evidence="6">
    <location>
        <begin position="1"/>
        <end position="100"/>
    </location>
</feature>
<feature type="transmembrane region" description="Helical" evidence="5">
    <location>
        <begin position="42"/>
        <end position="65"/>
    </location>
</feature>
<evidence type="ECO:0000256" key="3">
    <source>
        <dbReference type="ARBA" id="ARBA00022989"/>
    </source>
</evidence>
<evidence type="ECO:0000259" key="6">
    <source>
        <dbReference type="PROSITE" id="PS50262"/>
    </source>
</evidence>
<organism evidence="8">
    <name type="scientific">Caenorhabditis brenneri</name>
    <name type="common">Nematode worm</name>
    <dbReference type="NCBI Taxonomy" id="135651"/>
    <lineage>
        <taxon>Eukaryota</taxon>
        <taxon>Metazoa</taxon>
        <taxon>Ecdysozoa</taxon>
        <taxon>Nematoda</taxon>
        <taxon>Chromadorea</taxon>
        <taxon>Rhabditida</taxon>
        <taxon>Rhabditina</taxon>
        <taxon>Rhabditomorpha</taxon>
        <taxon>Rhabditoidea</taxon>
        <taxon>Rhabditidae</taxon>
        <taxon>Peloderinae</taxon>
        <taxon>Caenorhabditis</taxon>
    </lineage>
</organism>
<evidence type="ECO:0000256" key="5">
    <source>
        <dbReference type="SAM" id="Phobius"/>
    </source>
</evidence>
<dbReference type="GO" id="GO:0008528">
    <property type="term" value="F:G protein-coupled peptide receptor activity"/>
    <property type="evidence" value="ECO:0007669"/>
    <property type="project" value="InterPro"/>
</dbReference>
<reference evidence="8" key="1">
    <citation type="submission" date="2011-07" db="EMBL/GenBank/DDBJ databases">
        <authorList>
            <consortium name="Caenorhabditis brenneri Sequencing and Analysis Consortium"/>
            <person name="Wilson R.K."/>
        </authorList>
    </citation>
    <scope>NUCLEOTIDE SEQUENCE [LARGE SCALE GENOMIC DNA]</scope>
    <source>
        <strain evidence="8">PB2801</strain>
    </source>
</reference>
<dbReference type="AlphaFoldDB" id="G0M9S1"/>
<keyword evidence="2 5" id="KW-0812">Transmembrane</keyword>
<dbReference type="HOGENOM" id="CLU_1918888_0_0_1"/>